<proteinExistence type="predicted"/>
<reference evidence="1 2" key="1">
    <citation type="submission" date="2016-08" db="EMBL/GenBank/DDBJ databases">
        <authorList>
            <person name="Seilhamer J.J."/>
        </authorList>
    </citation>
    <scope>NUCLEOTIDE SEQUENCE [LARGE SCALE GENOMIC DNA]</scope>
    <source>
        <strain evidence="1">M3/6</strain>
    </source>
</reference>
<dbReference type="EMBL" id="LT605205">
    <property type="protein sequence ID" value="SCD20248.1"/>
    <property type="molecule type" value="Genomic_DNA"/>
</dbReference>
<dbReference type="AlphaFoldDB" id="A0A1R3T4M2"/>
<evidence type="ECO:0000313" key="2">
    <source>
        <dbReference type="Proteomes" id="UP000187464"/>
    </source>
</evidence>
<protein>
    <submittedName>
        <fullName evidence="1">Uncharacterized protein</fullName>
    </submittedName>
</protein>
<evidence type="ECO:0000313" key="1">
    <source>
        <dbReference type="EMBL" id="SCD20248.1"/>
    </source>
</evidence>
<dbReference type="KEGG" id="psac:PSM36_1426"/>
<keyword evidence="2" id="KW-1185">Reference proteome</keyword>
<dbReference type="Proteomes" id="UP000187464">
    <property type="component" value="Chromosome I"/>
</dbReference>
<dbReference type="STRING" id="1642647.PSM36_1426"/>
<name>A0A1R3T4M2_9BACT</name>
<organism evidence="1 2">
    <name type="scientific">Proteiniphilum saccharofermentans</name>
    <dbReference type="NCBI Taxonomy" id="1642647"/>
    <lineage>
        <taxon>Bacteria</taxon>
        <taxon>Pseudomonadati</taxon>
        <taxon>Bacteroidota</taxon>
        <taxon>Bacteroidia</taxon>
        <taxon>Bacteroidales</taxon>
        <taxon>Dysgonomonadaceae</taxon>
        <taxon>Proteiniphilum</taxon>
    </lineage>
</organism>
<gene>
    <name evidence="1" type="ORF">PSM36_1426</name>
</gene>
<accession>A0A1R3T4M2</accession>
<sequence>MKKFKTVSYHMCILYYFWDWMPLKSKIDNYITLLD</sequence>